<proteinExistence type="predicted"/>
<name>A0A8J8MMR1_9FIRM</name>
<keyword evidence="1" id="KW-1133">Transmembrane helix</keyword>
<organism evidence="2 3">
    <name type="scientific">Vallitalea pronyensis</name>
    <dbReference type="NCBI Taxonomy" id="1348613"/>
    <lineage>
        <taxon>Bacteria</taxon>
        <taxon>Bacillati</taxon>
        <taxon>Bacillota</taxon>
        <taxon>Clostridia</taxon>
        <taxon>Lachnospirales</taxon>
        <taxon>Vallitaleaceae</taxon>
        <taxon>Vallitalea</taxon>
    </lineage>
</organism>
<evidence type="ECO:0000313" key="3">
    <source>
        <dbReference type="Proteomes" id="UP000683246"/>
    </source>
</evidence>
<dbReference type="Gene3D" id="1.20.1260.100">
    <property type="entry name" value="TspO/MBR protein"/>
    <property type="match status" value="1"/>
</dbReference>
<feature type="transmembrane region" description="Helical" evidence="1">
    <location>
        <begin position="144"/>
        <end position="164"/>
    </location>
</feature>
<keyword evidence="1" id="KW-0812">Transmembrane</keyword>
<sequence length="251" mass="28542">MRTHYGRINLMGYCFMILVNILASTFTFHGKTTGDISDQYRTLFTPASYTFMIWGLIYLLLLGFVIYGLMPDQKKNGYIHAIGYKFLISCLLNGLWLVAWQYEKLWLSLAIMLLLLWTLIRIYKVLGDTCSVKKSDRRWINIPFSIYLSWICIATIANVAVVLQWTGWNGLGLSDTVWTCIVIVFALLLALYVSMTNNDLAFMLTAIWGLVGILVKHLGHNTPISITIIAGLVIMVVAVLTHLKEYLCLKN</sequence>
<evidence type="ECO:0000313" key="2">
    <source>
        <dbReference type="EMBL" id="QUI24321.1"/>
    </source>
</evidence>
<feature type="transmembrane region" description="Helical" evidence="1">
    <location>
        <begin position="82"/>
        <end position="99"/>
    </location>
</feature>
<feature type="transmembrane region" description="Helical" evidence="1">
    <location>
        <begin position="49"/>
        <end position="70"/>
    </location>
</feature>
<keyword evidence="3" id="KW-1185">Reference proteome</keyword>
<feature type="transmembrane region" description="Helical" evidence="1">
    <location>
        <begin position="200"/>
        <end position="218"/>
    </location>
</feature>
<dbReference type="PANTHER" id="PTHR33802:SF1">
    <property type="entry name" value="XK-RELATED PROTEIN"/>
    <property type="match status" value="1"/>
</dbReference>
<dbReference type="InterPro" id="IPR038330">
    <property type="entry name" value="TspO/MBR-related_sf"/>
</dbReference>
<evidence type="ECO:0000256" key="1">
    <source>
        <dbReference type="SAM" id="Phobius"/>
    </source>
</evidence>
<dbReference type="Proteomes" id="UP000683246">
    <property type="component" value="Chromosome"/>
</dbReference>
<accession>A0A8J8MMR1</accession>
<feature type="transmembrane region" description="Helical" evidence="1">
    <location>
        <begin position="105"/>
        <end position="123"/>
    </location>
</feature>
<reference evidence="2" key="1">
    <citation type="submission" date="2020-07" db="EMBL/GenBank/DDBJ databases">
        <title>Vallitalea pronyensis genome.</title>
        <authorList>
            <person name="Postec A."/>
        </authorList>
    </citation>
    <scope>NUCLEOTIDE SEQUENCE</scope>
    <source>
        <strain evidence="2">FatNI3</strain>
    </source>
</reference>
<dbReference type="AlphaFoldDB" id="A0A8J8MMR1"/>
<keyword evidence="1" id="KW-0472">Membrane</keyword>
<dbReference type="PANTHER" id="PTHR33802">
    <property type="entry name" value="SI:CH211-161H7.5-RELATED"/>
    <property type="match status" value="1"/>
</dbReference>
<dbReference type="EMBL" id="CP058649">
    <property type="protein sequence ID" value="QUI24321.1"/>
    <property type="molecule type" value="Genomic_DNA"/>
</dbReference>
<feature type="transmembrane region" description="Helical" evidence="1">
    <location>
        <begin position="224"/>
        <end position="243"/>
    </location>
</feature>
<gene>
    <name evidence="2" type="ORF">HZI73_19360</name>
</gene>
<feature type="transmembrane region" description="Helical" evidence="1">
    <location>
        <begin position="176"/>
        <end position="193"/>
    </location>
</feature>
<dbReference type="KEGG" id="vpy:HZI73_19360"/>
<protein>
    <submittedName>
        <fullName evidence="2">Tryptophan-rich sensory protein</fullName>
    </submittedName>
</protein>
<feature type="transmembrane region" description="Helical" evidence="1">
    <location>
        <begin position="12"/>
        <end position="29"/>
    </location>
</feature>
<dbReference type="RefSeq" id="WP_212695015.1">
    <property type="nucleotide sequence ID" value="NZ_CP058649.1"/>
</dbReference>